<gene>
    <name evidence="1" type="ORF">L6164_013184</name>
</gene>
<evidence type="ECO:0000313" key="2">
    <source>
        <dbReference type="Proteomes" id="UP000828941"/>
    </source>
</evidence>
<name>A0ACB9PDR0_BAUVA</name>
<sequence length="137" mass="15715">MKASLVLSLALALAFAAATYCDASSPFLPPVHVVMTNNLAGGVDVTIHCKSKNDDLGEHLVHSSQSWDFTFRPSYWNSTDFYCSFQWQGALHWFDVYVEKRDFYTCTECKWSLREKQICRFNDKSGSYDDCYDYNSS</sequence>
<organism evidence="1 2">
    <name type="scientific">Bauhinia variegata</name>
    <name type="common">Purple orchid tree</name>
    <name type="synonym">Phanera variegata</name>
    <dbReference type="NCBI Taxonomy" id="167791"/>
    <lineage>
        <taxon>Eukaryota</taxon>
        <taxon>Viridiplantae</taxon>
        <taxon>Streptophyta</taxon>
        <taxon>Embryophyta</taxon>
        <taxon>Tracheophyta</taxon>
        <taxon>Spermatophyta</taxon>
        <taxon>Magnoliopsida</taxon>
        <taxon>eudicotyledons</taxon>
        <taxon>Gunneridae</taxon>
        <taxon>Pentapetalae</taxon>
        <taxon>rosids</taxon>
        <taxon>fabids</taxon>
        <taxon>Fabales</taxon>
        <taxon>Fabaceae</taxon>
        <taxon>Cercidoideae</taxon>
        <taxon>Cercideae</taxon>
        <taxon>Bauhiniinae</taxon>
        <taxon>Bauhinia</taxon>
    </lineage>
</organism>
<keyword evidence="2" id="KW-1185">Reference proteome</keyword>
<dbReference type="Proteomes" id="UP000828941">
    <property type="component" value="Chromosome 5"/>
</dbReference>
<proteinExistence type="predicted"/>
<evidence type="ECO:0000313" key="1">
    <source>
        <dbReference type="EMBL" id="KAI4346104.1"/>
    </source>
</evidence>
<protein>
    <submittedName>
        <fullName evidence="1">Uncharacterized protein</fullName>
    </submittedName>
</protein>
<dbReference type="EMBL" id="CM039430">
    <property type="protein sequence ID" value="KAI4346104.1"/>
    <property type="molecule type" value="Genomic_DNA"/>
</dbReference>
<accession>A0ACB9PDR0</accession>
<reference evidence="1 2" key="1">
    <citation type="journal article" date="2022" name="DNA Res.">
        <title>Chromosomal-level genome assembly of the orchid tree Bauhinia variegata (Leguminosae; Cercidoideae) supports the allotetraploid origin hypothesis of Bauhinia.</title>
        <authorList>
            <person name="Zhong Y."/>
            <person name="Chen Y."/>
            <person name="Zheng D."/>
            <person name="Pang J."/>
            <person name="Liu Y."/>
            <person name="Luo S."/>
            <person name="Meng S."/>
            <person name="Qian L."/>
            <person name="Wei D."/>
            <person name="Dai S."/>
            <person name="Zhou R."/>
        </authorList>
    </citation>
    <scope>NUCLEOTIDE SEQUENCE [LARGE SCALE GENOMIC DNA]</scope>
    <source>
        <strain evidence="1">BV-YZ2020</strain>
    </source>
</reference>
<comment type="caution">
    <text evidence="1">The sequence shown here is derived from an EMBL/GenBank/DDBJ whole genome shotgun (WGS) entry which is preliminary data.</text>
</comment>